<feature type="transmembrane region" description="Helical" evidence="2">
    <location>
        <begin position="30"/>
        <end position="50"/>
    </location>
</feature>
<dbReference type="Proteomes" id="UP000198228">
    <property type="component" value="Chromosome I"/>
</dbReference>
<protein>
    <recommendedName>
        <fullName evidence="5">NPCBM/NEW2 domain-containing protein</fullName>
    </recommendedName>
</protein>
<evidence type="ECO:0000256" key="2">
    <source>
        <dbReference type="SAM" id="Phobius"/>
    </source>
</evidence>
<evidence type="ECO:0000313" key="3">
    <source>
        <dbReference type="EMBL" id="SCF41089.1"/>
    </source>
</evidence>
<dbReference type="AlphaFoldDB" id="A0A1C5A7E7"/>
<accession>A0A1C5A7E7</accession>
<keyword evidence="2" id="KW-1133">Transmembrane helix</keyword>
<dbReference type="EMBL" id="LT607410">
    <property type="protein sequence ID" value="SCF41089.1"/>
    <property type="molecule type" value="Genomic_DNA"/>
</dbReference>
<reference evidence="3 4" key="1">
    <citation type="submission" date="2016-06" db="EMBL/GenBank/DDBJ databases">
        <authorList>
            <person name="Kjaerup R.B."/>
            <person name="Dalgaard T.S."/>
            <person name="Juul-Madsen H.R."/>
        </authorList>
    </citation>
    <scope>NUCLEOTIDE SEQUENCE [LARGE SCALE GENOMIC DNA]</scope>
    <source>
        <strain evidence="3 4">DSM 43821</strain>
    </source>
</reference>
<sequence length="295" mass="31455">MTDDELRRTGVGRGLSTARRIARHRHRRRWTVEALTAVVCLAALVAYLSIDPEPEPRGEGAALPGAASTPAGRPTGLPGQVTEAGVASPGLRPRQRPPTPPPSPSLTPTPAPQPTTPLLSVDRADVPAIVDLTHLGTRDWVHWGLRGPDSVVRKREGSGEIRDEGGPGARSSYDTDPELFGWRDGAPVQGEGGTSTGIHTCGVGNGFRLAVLGSGELRTVHLFAGLWMARGRLDVRLSTGGPTSTLRLEDPHTNHSAQFVVRFRVAPGQKLLISWTTEETFNDCGNVALRAVALR</sequence>
<name>A0A1C5A7E7_9ACTN</name>
<gene>
    <name evidence="3" type="ORF">GA0074696_5488</name>
</gene>
<keyword evidence="2" id="KW-0472">Membrane</keyword>
<feature type="region of interest" description="Disordered" evidence="1">
    <location>
        <begin position="55"/>
        <end position="120"/>
    </location>
</feature>
<evidence type="ECO:0000256" key="1">
    <source>
        <dbReference type="SAM" id="MobiDB-lite"/>
    </source>
</evidence>
<organism evidence="3 4">
    <name type="scientific">Micromonospora purpureochromogenes</name>
    <dbReference type="NCBI Taxonomy" id="47872"/>
    <lineage>
        <taxon>Bacteria</taxon>
        <taxon>Bacillati</taxon>
        <taxon>Actinomycetota</taxon>
        <taxon>Actinomycetes</taxon>
        <taxon>Micromonosporales</taxon>
        <taxon>Micromonosporaceae</taxon>
        <taxon>Micromonospora</taxon>
    </lineage>
</organism>
<evidence type="ECO:0008006" key="5">
    <source>
        <dbReference type="Google" id="ProtNLM"/>
    </source>
</evidence>
<proteinExistence type="predicted"/>
<feature type="compositionally biased region" description="Pro residues" evidence="1">
    <location>
        <begin position="96"/>
        <end position="115"/>
    </location>
</feature>
<dbReference type="RefSeq" id="WP_231925166.1">
    <property type="nucleotide sequence ID" value="NZ_LT607410.1"/>
</dbReference>
<evidence type="ECO:0000313" key="4">
    <source>
        <dbReference type="Proteomes" id="UP000198228"/>
    </source>
</evidence>
<keyword evidence="2" id="KW-0812">Transmembrane</keyword>